<proteinExistence type="predicted"/>
<reference evidence="1" key="1">
    <citation type="submission" date="2016-12" db="EMBL/GenBank/DDBJ databases">
        <title>The genomes of Aspergillus section Nigri reveals drivers in fungal speciation.</title>
        <authorList>
            <consortium name="DOE Joint Genome Institute"/>
            <person name="Vesth T.C."/>
            <person name="Nybo J."/>
            <person name="Theobald S."/>
            <person name="Brandl J."/>
            <person name="Frisvad J.C."/>
            <person name="Nielsen K.F."/>
            <person name="Lyhne E.K."/>
            <person name="Kogle M.E."/>
            <person name="Kuo A."/>
            <person name="Riley R."/>
            <person name="Clum A."/>
            <person name="Nolan M."/>
            <person name="Lipzen A."/>
            <person name="Salamov A."/>
            <person name="Henrissat B."/>
            <person name="Wiebenga A."/>
            <person name="De vries R.P."/>
            <person name="Grigoriev I.V."/>
            <person name="Mortensen U.H."/>
            <person name="Andersen M.R."/>
            <person name="Baker S.E."/>
        </authorList>
    </citation>
    <scope>NUCLEOTIDE SEQUENCE</scope>
    <source>
        <strain evidence="1">CBS 122712</strain>
    </source>
</reference>
<gene>
    <name evidence="1" type="ORF">BO83DRAFT_13586</name>
</gene>
<dbReference type="AlphaFoldDB" id="A0A317VK47"/>
<protein>
    <submittedName>
        <fullName evidence="1">Uncharacterized protein</fullName>
    </submittedName>
</protein>
<accession>A0A317VK47</accession>
<dbReference type="VEuPathDB" id="FungiDB:BO83DRAFT_13586"/>
<dbReference type="Proteomes" id="UP000246171">
    <property type="component" value="Unassembled WGS sequence"/>
</dbReference>
<sequence length="90" mass="10081">MSGFFRIISSGFSMAGKIRPAHSLFLAFFSHHLLTIHPSRPPASPGIVCGWTKFYNCPGELYVPASSPHPIDWRFPESEPFSRPSLRFCA</sequence>
<comment type="caution">
    <text evidence="1">The sequence shown here is derived from an EMBL/GenBank/DDBJ whole genome shotgun (WGS) entry which is preliminary data.</text>
</comment>
<organism evidence="1 2">
    <name type="scientific">Aspergillus eucalypticola (strain CBS 122712 / IBT 29274)</name>
    <dbReference type="NCBI Taxonomy" id="1448314"/>
    <lineage>
        <taxon>Eukaryota</taxon>
        <taxon>Fungi</taxon>
        <taxon>Dikarya</taxon>
        <taxon>Ascomycota</taxon>
        <taxon>Pezizomycotina</taxon>
        <taxon>Eurotiomycetes</taxon>
        <taxon>Eurotiomycetidae</taxon>
        <taxon>Eurotiales</taxon>
        <taxon>Aspergillaceae</taxon>
        <taxon>Aspergillus</taxon>
        <taxon>Aspergillus subgen. Circumdati</taxon>
    </lineage>
</organism>
<keyword evidence="2" id="KW-1185">Reference proteome</keyword>
<evidence type="ECO:0000313" key="2">
    <source>
        <dbReference type="Proteomes" id="UP000246171"/>
    </source>
</evidence>
<dbReference type="EMBL" id="MSFU01000010">
    <property type="protein sequence ID" value="PWY74704.1"/>
    <property type="molecule type" value="Genomic_DNA"/>
</dbReference>
<dbReference type="GeneID" id="37048095"/>
<name>A0A317VK47_ASPEC</name>
<evidence type="ECO:0000313" key="1">
    <source>
        <dbReference type="EMBL" id="PWY74704.1"/>
    </source>
</evidence>
<dbReference type="RefSeq" id="XP_025388799.1">
    <property type="nucleotide sequence ID" value="XM_025526133.1"/>
</dbReference>